<accession>A0AC35UFF7</accession>
<sequence>MNNILKSLVRNTITGHQLFVQRLLSATLNGSDKKRLAIYYTCKVCNHKQGPKEFAKSSYEKGVVIVTCESCKNHHVIADNLDWFSDLEGKKNIEEILKEKGEKVLRGVDLKKDPKTSGIIELSGTKNE</sequence>
<dbReference type="Proteomes" id="UP000095286">
    <property type="component" value="Unplaced"/>
</dbReference>
<protein>
    <submittedName>
        <fullName evidence="2">DNL-type domain-containing protein</fullName>
    </submittedName>
</protein>
<dbReference type="WBParaSite" id="RSKR_0001122400.1">
    <property type="protein sequence ID" value="RSKR_0001122400.1"/>
    <property type="gene ID" value="RSKR_0001122400"/>
</dbReference>
<reference evidence="2" key="1">
    <citation type="submission" date="2016-11" db="UniProtKB">
        <authorList>
            <consortium name="WormBaseParasite"/>
        </authorList>
    </citation>
    <scope>IDENTIFICATION</scope>
    <source>
        <strain evidence="2">KR3021</strain>
    </source>
</reference>
<evidence type="ECO:0000313" key="1">
    <source>
        <dbReference type="Proteomes" id="UP000095286"/>
    </source>
</evidence>
<evidence type="ECO:0000313" key="2">
    <source>
        <dbReference type="WBParaSite" id="RSKR_0001122400.1"/>
    </source>
</evidence>
<proteinExistence type="predicted"/>
<organism evidence="1 2">
    <name type="scientific">Rhabditophanes sp. KR3021</name>
    <dbReference type="NCBI Taxonomy" id="114890"/>
    <lineage>
        <taxon>Eukaryota</taxon>
        <taxon>Metazoa</taxon>
        <taxon>Ecdysozoa</taxon>
        <taxon>Nematoda</taxon>
        <taxon>Chromadorea</taxon>
        <taxon>Rhabditida</taxon>
        <taxon>Tylenchina</taxon>
        <taxon>Panagrolaimomorpha</taxon>
        <taxon>Strongyloidoidea</taxon>
        <taxon>Alloionematidae</taxon>
        <taxon>Rhabditophanes</taxon>
    </lineage>
</organism>
<name>A0AC35UFF7_9BILA</name>